<evidence type="ECO:0000313" key="1">
    <source>
        <dbReference type="EMBL" id="QDU91479.1"/>
    </source>
</evidence>
<organism evidence="1 2">
    <name type="scientific">Pirellulimonas nuda</name>
    <dbReference type="NCBI Taxonomy" id="2528009"/>
    <lineage>
        <taxon>Bacteria</taxon>
        <taxon>Pseudomonadati</taxon>
        <taxon>Planctomycetota</taxon>
        <taxon>Planctomycetia</taxon>
        <taxon>Pirellulales</taxon>
        <taxon>Lacipirellulaceae</taxon>
        <taxon>Pirellulimonas</taxon>
    </lineage>
</organism>
<dbReference type="InterPro" id="IPR018700">
    <property type="entry name" value="DUF2204"/>
</dbReference>
<dbReference type="SUPFAM" id="SSF81301">
    <property type="entry name" value="Nucleotidyltransferase"/>
    <property type="match status" value="1"/>
</dbReference>
<dbReference type="EMBL" id="CP036291">
    <property type="protein sequence ID" value="QDU91479.1"/>
    <property type="molecule type" value="Genomic_DNA"/>
</dbReference>
<dbReference type="Proteomes" id="UP000317429">
    <property type="component" value="Chromosome"/>
</dbReference>
<dbReference type="RefSeq" id="WP_145291627.1">
    <property type="nucleotide sequence ID" value="NZ_CP036291.1"/>
</dbReference>
<proteinExistence type="predicted"/>
<evidence type="ECO:0008006" key="3">
    <source>
        <dbReference type="Google" id="ProtNLM"/>
    </source>
</evidence>
<dbReference type="AlphaFoldDB" id="A0A518DJ19"/>
<keyword evidence="2" id="KW-1185">Reference proteome</keyword>
<reference evidence="1 2" key="1">
    <citation type="submission" date="2019-02" db="EMBL/GenBank/DDBJ databases">
        <title>Deep-cultivation of Planctomycetes and their phenomic and genomic characterization uncovers novel biology.</title>
        <authorList>
            <person name="Wiegand S."/>
            <person name="Jogler M."/>
            <person name="Boedeker C."/>
            <person name="Pinto D."/>
            <person name="Vollmers J."/>
            <person name="Rivas-Marin E."/>
            <person name="Kohn T."/>
            <person name="Peeters S.H."/>
            <person name="Heuer A."/>
            <person name="Rast P."/>
            <person name="Oberbeckmann S."/>
            <person name="Bunk B."/>
            <person name="Jeske O."/>
            <person name="Meyerdierks A."/>
            <person name="Storesund J.E."/>
            <person name="Kallscheuer N."/>
            <person name="Luecker S."/>
            <person name="Lage O.M."/>
            <person name="Pohl T."/>
            <person name="Merkel B.J."/>
            <person name="Hornburger P."/>
            <person name="Mueller R.-W."/>
            <person name="Bruemmer F."/>
            <person name="Labrenz M."/>
            <person name="Spormann A.M."/>
            <person name="Op den Camp H."/>
            <person name="Overmann J."/>
            <person name="Amann R."/>
            <person name="Jetten M.S.M."/>
            <person name="Mascher T."/>
            <person name="Medema M.H."/>
            <person name="Devos D.P."/>
            <person name="Kaster A.-K."/>
            <person name="Ovreas L."/>
            <person name="Rohde M."/>
            <person name="Galperin M.Y."/>
            <person name="Jogler C."/>
        </authorList>
    </citation>
    <scope>NUCLEOTIDE SEQUENCE [LARGE SCALE GENOMIC DNA]</scope>
    <source>
        <strain evidence="1 2">Pla175</strain>
    </source>
</reference>
<sequence length="221" mass="24803">MDPSTVIHDHPEVRSYDDRLSEDWDWAMSEGDRFFSEKSQAFLALRKLVKRLDEVGVDYSVVGGLALFAHGYQRFTDDVDLVVTKESLAAIHTALDGLGYIKPFDASKHLRDTELGVRIEFLTTGGFPGDGKEKPVAFPDPIDVSIDRQGIKFINLPTLVDLKLASGMSNVSRMKDLADILELIKAAKLPRDLAAQLNPYVRDEYDRLWQASQIKSPNDHD</sequence>
<gene>
    <name evidence="1" type="ORF">Pla175_49080</name>
</gene>
<dbReference type="Gene3D" id="3.30.460.40">
    <property type="match status" value="1"/>
</dbReference>
<evidence type="ECO:0000313" key="2">
    <source>
        <dbReference type="Proteomes" id="UP000317429"/>
    </source>
</evidence>
<name>A0A518DJ19_9BACT</name>
<dbReference type="Pfam" id="PF09970">
    <property type="entry name" value="DUF2204"/>
    <property type="match status" value="1"/>
</dbReference>
<dbReference type="InterPro" id="IPR043519">
    <property type="entry name" value="NT_sf"/>
</dbReference>
<dbReference type="OrthoDB" id="291856at2"/>
<accession>A0A518DJ19</accession>
<dbReference type="KEGG" id="pnd:Pla175_49080"/>
<protein>
    <recommendedName>
        <fullName evidence="3">LicD family protein</fullName>
    </recommendedName>
</protein>